<dbReference type="AlphaFoldDB" id="A0A4U8V100"/>
<evidence type="ECO:0000259" key="2">
    <source>
        <dbReference type="Pfam" id="PF25096"/>
    </source>
</evidence>
<keyword evidence="4" id="KW-1185">Reference proteome</keyword>
<gene>
    <name evidence="3" type="ORF">L596_006065</name>
</gene>
<organism evidence="3 4">
    <name type="scientific">Steinernema carpocapsae</name>
    <name type="common">Entomopathogenic nematode</name>
    <dbReference type="NCBI Taxonomy" id="34508"/>
    <lineage>
        <taxon>Eukaryota</taxon>
        <taxon>Metazoa</taxon>
        <taxon>Ecdysozoa</taxon>
        <taxon>Nematoda</taxon>
        <taxon>Chromadorea</taxon>
        <taxon>Rhabditida</taxon>
        <taxon>Tylenchina</taxon>
        <taxon>Panagrolaimomorpha</taxon>
        <taxon>Strongyloidoidea</taxon>
        <taxon>Steinernematidae</taxon>
        <taxon>Steinernema</taxon>
    </lineage>
</organism>
<dbReference type="Pfam" id="PF25096">
    <property type="entry name" value="DUF7808"/>
    <property type="match status" value="1"/>
</dbReference>
<dbReference type="OrthoDB" id="5797427at2759"/>
<feature type="domain" description="DUF7808" evidence="2">
    <location>
        <begin position="92"/>
        <end position="141"/>
    </location>
</feature>
<sequence>MIVVLFFVFLLLQFAFCDDSSEVDYNKYVKWGESLLYFKNSVFLEKRTLICGGSGLCKLAVGNEGPMFDADCFTEMYRPLNLGRQRQQTEDQMIERFVCDIACRGADRDSVISKIPSHNHNCVRFHSYNSLHRSEDWFIWR</sequence>
<reference evidence="3 4" key="1">
    <citation type="journal article" date="2015" name="Genome Biol.">
        <title>Comparative genomics of Steinernema reveals deeply conserved gene regulatory networks.</title>
        <authorList>
            <person name="Dillman A.R."/>
            <person name="Macchietto M."/>
            <person name="Porter C.F."/>
            <person name="Rogers A."/>
            <person name="Williams B."/>
            <person name="Antoshechkin I."/>
            <person name="Lee M.M."/>
            <person name="Goodwin Z."/>
            <person name="Lu X."/>
            <person name="Lewis E.E."/>
            <person name="Goodrich-Blair H."/>
            <person name="Stock S.P."/>
            <person name="Adams B.J."/>
            <person name="Sternberg P.W."/>
            <person name="Mortazavi A."/>
        </authorList>
    </citation>
    <scope>NUCLEOTIDE SEQUENCE [LARGE SCALE GENOMIC DNA]</scope>
    <source>
        <strain evidence="3 4">ALL</strain>
    </source>
</reference>
<keyword evidence="1" id="KW-0732">Signal</keyword>
<dbReference type="PANTHER" id="PTHR34493:SF2">
    <property type="entry name" value="SECRETED PROTEIN"/>
    <property type="match status" value="1"/>
</dbReference>
<dbReference type="Proteomes" id="UP000298663">
    <property type="component" value="Unassembled WGS sequence"/>
</dbReference>
<proteinExistence type="predicted"/>
<feature type="signal peptide" evidence="1">
    <location>
        <begin position="1"/>
        <end position="17"/>
    </location>
</feature>
<dbReference type="InterPro" id="IPR056710">
    <property type="entry name" value="DUF7808"/>
</dbReference>
<name>A0A4U8V100_STECR</name>
<evidence type="ECO:0000313" key="3">
    <source>
        <dbReference type="EMBL" id="TMS39560.1"/>
    </source>
</evidence>
<protein>
    <recommendedName>
        <fullName evidence="2">DUF7808 domain-containing protein</fullName>
    </recommendedName>
</protein>
<dbReference type="EMBL" id="AZBU02000001">
    <property type="protein sequence ID" value="TMS39560.1"/>
    <property type="molecule type" value="Genomic_DNA"/>
</dbReference>
<evidence type="ECO:0000256" key="1">
    <source>
        <dbReference type="SAM" id="SignalP"/>
    </source>
</evidence>
<evidence type="ECO:0000313" key="4">
    <source>
        <dbReference type="Proteomes" id="UP000298663"/>
    </source>
</evidence>
<reference evidence="3 4" key="2">
    <citation type="journal article" date="2019" name="G3 (Bethesda)">
        <title>Hybrid Assembly of the Genome of the Entomopathogenic Nematode Steinernema carpocapsae Identifies the X-Chromosome.</title>
        <authorList>
            <person name="Serra L."/>
            <person name="Macchietto M."/>
            <person name="Macias-Munoz A."/>
            <person name="McGill C.J."/>
            <person name="Rodriguez I.M."/>
            <person name="Rodriguez B."/>
            <person name="Murad R."/>
            <person name="Mortazavi A."/>
        </authorList>
    </citation>
    <scope>NUCLEOTIDE SEQUENCE [LARGE SCALE GENOMIC DNA]</scope>
    <source>
        <strain evidence="3 4">ALL</strain>
    </source>
</reference>
<comment type="caution">
    <text evidence="3">The sequence shown here is derived from an EMBL/GenBank/DDBJ whole genome shotgun (WGS) entry which is preliminary data.</text>
</comment>
<accession>A0A4U8V100</accession>
<feature type="chain" id="PRO_5020249336" description="DUF7808 domain-containing protein" evidence="1">
    <location>
        <begin position="18"/>
        <end position="141"/>
    </location>
</feature>
<dbReference type="PANTHER" id="PTHR34493">
    <property type="entry name" value="PROTEIN CBG13422-RELATED"/>
    <property type="match status" value="1"/>
</dbReference>